<dbReference type="SUPFAM" id="SSF55816">
    <property type="entry name" value="5'-nucleotidase (syn. UDP-sugar hydrolase), C-terminal domain"/>
    <property type="match status" value="1"/>
</dbReference>
<evidence type="ECO:0000313" key="6">
    <source>
        <dbReference type="Proteomes" id="UP001458880"/>
    </source>
</evidence>
<dbReference type="Pfam" id="PF02872">
    <property type="entry name" value="5_nucleotid_C"/>
    <property type="match status" value="1"/>
</dbReference>
<sequence>MCLGNHELNVGVENLTLFLQHLVVPVITANINFGHQHTLQTYITPSRVLEIKNHRIGIVGVTTARTQIPFLPTSVSITDEIQSLQRECSKLYNSGVNIIIVLSHAGIEVDKLIAKVVEHVDVIVGCEKRYGRQKWQYKQIIRRNDGKYVPIIRDVGHMTSLGVFKIEFNSWGDLIKYGGRSMFLHSKIPQDVEALKFDTLIGRFGSLGVTLIALDADCRTRECNFGNLVADAMVDYKSNNYHSNSKGKKGWTDYPIAVVHAGAMTRRVRKGSEMTDETIRRHILYDDTLVLQRLTGQQLVKVILEGTEYYGYSRGYFLQFSGVHVEYNMTKLRDERLMRIQVRCAECAIPGYEPIKLNEEYNIIVNFKTYIHIDTFQELKEPKMDLKLLGQITAEYLRKERLIFAEADDRLRVMAEGSKFRALRLYVYSILLIMN</sequence>
<feature type="domain" description="5'-Nucleotidase C-terminal" evidence="4">
    <location>
        <begin position="217"/>
        <end position="366"/>
    </location>
</feature>
<dbReference type="Gene3D" id="3.90.780.10">
    <property type="entry name" value="5'-Nucleotidase, C-terminal domain"/>
    <property type="match status" value="1"/>
</dbReference>
<dbReference type="InterPro" id="IPR036907">
    <property type="entry name" value="5'-Nucleotdase_C_sf"/>
</dbReference>
<reference evidence="5 6" key="1">
    <citation type="journal article" date="2024" name="BMC Genomics">
        <title>De novo assembly and annotation of Popillia japonica's genome with initial clues to its potential as an invasive pest.</title>
        <authorList>
            <person name="Cucini C."/>
            <person name="Boschi S."/>
            <person name="Funari R."/>
            <person name="Cardaioli E."/>
            <person name="Iannotti N."/>
            <person name="Marturano G."/>
            <person name="Paoli F."/>
            <person name="Bruttini M."/>
            <person name="Carapelli A."/>
            <person name="Frati F."/>
            <person name="Nardi F."/>
        </authorList>
    </citation>
    <scope>NUCLEOTIDE SEQUENCE [LARGE SCALE GENOMIC DNA]</scope>
    <source>
        <strain evidence="5">DMR45628</strain>
    </source>
</reference>
<dbReference type="AlphaFoldDB" id="A0AAW1IYH0"/>
<evidence type="ECO:0000256" key="2">
    <source>
        <dbReference type="ARBA" id="ARBA00006654"/>
    </source>
</evidence>
<comment type="catalytic activity">
    <reaction evidence="1">
        <text>a ribonucleoside 5'-phosphate + H2O = a ribonucleoside + phosphate</text>
        <dbReference type="Rhea" id="RHEA:12484"/>
        <dbReference type="ChEBI" id="CHEBI:15377"/>
        <dbReference type="ChEBI" id="CHEBI:18254"/>
        <dbReference type="ChEBI" id="CHEBI:43474"/>
        <dbReference type="ChEBI" id="CHEBI:58043"/>
        <dbReference type="EC" id="3.1.3.5"/>
    </reaction>
</comment>
<dbReference type="InterPro" id="IPR029052">
    <property type="entry name" value="Metallo-depent_PP-like"/>
</dbReference>
<proteinExistence type="inferred from homology"/>
<accession>A0AAW1IYH0</accession>
<evidence type="ECO:0000313" key="5">
    <source>
        <dbReference type="EMBL" id="KAK9695056.1"/>
    </source>
</evidence>
<dbReference type="EC" id="3.1.3.5" evidence="3"/>
<name>A0AAW1IYH0_POPJA</name>
<dbReference type="Proteomes" id="UP001458880">
    <property type="component" value="Unassembled WGS sequence"/>
</dbReference>
<dbReference type="PANTHER" id="PTHR11575">
    <property type="entry name" value="5'-NUCLEOTIDASE-RELATED"/>
    <property type="match status" value="1"/>
</dbReference>
<dbReference type="PANTHER" id="PTHR11575:SF24">
    <property type="entry name" value="5'-NUCLEOTIDASE"/>
    <property type="match status" value="1"/>
</dbReference>
<evidence type="ECO:0000256" key="3">
    <source>
        <dbReference type="ARBA" id="ARBA00012643"/>
    </source>
</evidence>
<comment type="caution">
    <text evidence="5">The sequence shown here is derived from an EMBL/GenBank/DDBJ whole genome shotgun (WGS) entry which is preliminary data.</text>
</comment>
<keyword evidence="6" id="KW-1185">Reference proteome</keyword>
<evidence type="ECO:0000256" key="1">
    <source>
        <dbReference type="ARBA" id="ARBA00000815"/>
    </source>
</evidence>
<organism evidence="5 6">
    <name type="scientific">Popillia japonica</name>
    <name type="common">Japanese beetle</name>
    <dbReference type="NCBI Taxonomy" id="7064"/>
    <lineage>
        <taxon>Eukaryota</taxon>
        <taxon>Metazoa</taxon>
        <taxon>Ecdysozoa</taxon>
        <taxon>Arthropoda</taxon>
        <taxon>Hexapoda</taxon>
        <taxon>Insecta</taxon>
        <taxon>Pterygota</taxon>
        <taxon>Neoptera</taxon>
        <taxon>Endopterygota</taxon>
        <taxon>Coleoptera</taxon>
        <taxon>Polyphaga</taxon>
        <taxon>Scarabaeiformia</taxon>
        <taxon>Scarabaeidae</taxon>
        <taxon>Rutelinae</taxon>
        <taxon>Popillia</taxon>
    </lineage>
</organism>
<dbReference type="SUPFAM" id="SSF56300">
    <property type="entry name" value="Metallo-dependent phosphatases"/>
    <property type="match status" value="1"/>
</dbReference>
<dbReference type="GO" id="GO:0009166">
    <property type="term" value="P:nucleotide catabolic process"/>
    <property type="evidence" value="ECO:0007669"/>
    <property type="project" value="InterPro"/>
</dbReference>
<evidence type="ECO:0000259" key="4">
    <source>
        <dbReference type="Pfam" id="PF02872"/>
    </source>
</evidence>
<gene>
    <name evidence="5" type="ORF">QE152_g33129</name>
</gene>
<dbReference type="GO" id="GO:0008253">
    <property type="term" value="F:5'-nucleotidase activity"/>
    <property type="evidence" value="ECO:0007669"/>
    <property type="project" value="UniProtKB-EC"/>
</dbReference>
<dbReference type="EMBL" id="JASPKY010000493">
    <property type="protein sequence ID" value="KAK9695056.1"/>
    <property type="molecule type" value="Genomic_DNA"/>
</dbReference>
<comment type="similarity">
    <text evidence="2">Belongs to the 5'-nucleotidase family.</text>
</comment>
<protein>
    <recommendedName>
        <fullName evidence="3">5'-nucleotidase</fullName>
        <ecNumber evidence="3">3.1.3.5</ecNumber>
    </recommendedName>
</protein>
<dbReference type="InterPro" id="IPR008334">
    <property type="entry name" value="5'-Nucleotdase_C"/>
</dbReference>
<dbReference type="InterPro" id="IPR006179">
    <property type="entry name" value="5_nucleotidase/apyrase"/>
</dbReference>
<dbReference type="Gene3D" id="3.60.21.10">
    <property type="match status" value="1"/>
</dbReference>